<gene>
    <name evidence="5" type="ORF">ZIOFF_059978</name>
</gene>
<evidence type="ECO:0000259" key="3">
    <source>
        <dbReference type="PROSITE" id="PS50089"/>
    </source>
</evidence>
<dbReference type="GO" id="GO:0008270">
    <property type="term" value="F:zinc ion binding"/>
    <property type="evidence" value="ECO:0007669"/>
    <property type="project" value="UniProtKB-KW"/>
</dbReference>
<evidence type="ECO:0000259" key="4">
    <source>
        <dbReference type="PROSITE" id="PS50966"/>
    </source>
</evidence>
<keyword evidence="6" id="KW-1185">Reference proteome</keyword>
<organism evidence="5 6">
    <name type="scientific">Zingiber officinale</name>
    <name type="common">Ginger</name>
    <name type="synonym">Amomum zingiber</name>
    <dbReference type="NCBI Taxonomy" id="94328"/>
    <lineage>
        <taxon>Eukaryota</taxon>
        <taxon>Viridiplantae</taxon>
        <taxon>Streptophyta</taxon>
        <taxon>Embryophyta</taxon>
        <taxon>Tracheophyta</taxon>
        <taxon>Spermatophyta</taxon>
        <taxon>Magnoliopsida</taxon>
        <taxon>Liliopsida</taxon>
        <taxon>Zingiberales</taxon>
        <taxon>Zingiberaceae</taxon>
        <taxon>Zingiber</taxon>
    </lineage>
</organism>
<accession>A0A8J5KKP2</accession>
<dbReference type="PANTHER" id="PTHR21540">
    <property type="entry name" value="RING FINGER AND SWIM DOMAIN-CONTAINING PROTEIN 2"/>
    <property type="match status" value="1"/>
</dbReference>
<feature type="domain" description="SWIM-type" evidence="4">
    <location>
        <begin position="58"/>
        <end position="88"/>
    </location>
</feature>
<keyword evidence="1" id="KW-0862">Zinc</keyword>
<reference evidence="5 6" key="1">
    <citation type="submission" date="2020-08" db="EMBL/GenBank/DDBJ databases">
        <title>Plant Genome Project.</title>
        <authorList>
            <person name="Zhang R.-G."/>
        </authorList>
    </citation>
    <scope>NUCLEOTIDE SEQUENCE [LARGE SCALE GENOMIC DNA]</scope>
    <source>
        <tissue evidence="5">Rhizome</tissue>
    </source>
</reference>
<sequence length="240" mass="26224">MESVASNSPSSPPPPPHAHSLPLTHVGERILRAFDHPLRLLHRSGADFFVLGSTGNVYQVTLAGAPSCSCPDRVVPCKHILFVLLRALGLPLDAPCLWRPAILPDELARLLATPTAAAAGVLAGARARERFQQLRGGERSAGADERAEVEEEEGAVCPVCLDEMGRGDNQGLVRCGRCGNALHEECWARWRRSRGRRMAICVMCRARWRRRVREQDAYVNLSSYVTEGEYTAAEDASCTG</sequence>
<feature type="domain" description="RING-type" evidence="3">
    <location>
        <begin position="157"/>
        <end position="205"/>
    </location>
</feature>
<evidence type="ECO:0000313" key="5">
    <source>
        <dbReference type="EMBL" id="KAG6483334.1"/>
    </source>
</evidence>
<proteinExistence type="predicted"/>
<dbReference type="PROSITE" id="PS50966">
    <property type="entry name" value="ZF_SWIM"/>
    <property type="match status" value="1"/>
</dbReference>
<protein>
    <recommendedName>
        <fullName evidence="7">Mitogen-activated protein kinase kinase kinase 1</fullName>
    </recommendedName>
</protein>
<dbReference type="GO" id="GO:0061630">
    <property type="term" value="F:ubiquitin protein ligase activity"/>
    <property type="evidence" value="ECO:0007669"/>
    <property type="project" value="InterPro"/>
</dbReference>
<keyword evidence="1" id="KW-0863">Zinc-finger</keyword>
<evidence type="ECO:0000256" key="2">
    <source>
        <dbReference type="SAM" id="MobiDB-lite"/>
    </source>
</evidence>
<dbReference type="EMBL" id="JACMSC010000016">
    <property type="protein sequence ID" value="KAG6483334.1"/>
    <property type="molecule type" value="Genomic_DNA"/>
</dbReference>
<dbReference type="Proteomes" id="UP000734854">
    <property type="component" value="Unassembled WGS sequence"/>
</dbReference>
<dbReference type="Pfam" id="PF04434">
    <property type="entry name" value="SWIM"/>
    <property type="match status" value="1"/>
</dbReference>
<dbReference type="PANTHER" id="PTHR21540:SF0">
    <property type="entry name" value="PHD FAMILY PROTEIN"/>
    <property type="match status" value="1"/>
</dbReference>
<keyword evidence="1" id="KW-0479">Metal-binding</keyword>
<evidence type="ECO:0000313" key="6">
    <source>
        <dbReference type="Proteomes" id="UP000734854"/>
    </source>
</evidence>
<comment type="caution">
    <text evidence="5">The sequence shown here is derived from an EMBL/GenBank/DDBJ whole genome shotgun (WGS) entry which is preliminary data.</text>
</comment>
<name>A0A8J5KKP2_ZINOF</name>
<evidence type="ECO:0008006" key="7">
    <source>
        <dbReference type="Google" id="ProtNLM"/>
    </source>
</evidence>
<dbReference type="InterPro" id="IPR039903">
    <property type="entry name" value="Zswim2"/>
</dbReference>
<dbReference type="OrthoDB" id="2122982at2759"/>
<dbReference type="PROSITE" id="PS50089">
    <property type="entry name" value="ZF_RING_2"/>
    <property type="match status" value="1"/>
</dbReference>
<dbReference type="Pfam" id="PF13639">
    <property type="entry name" value="zf-RING_2"/>
    <property type="match status" value="1"/>
</dbReference>
<feature type="region of interest" description="Disordered" evidence="2">
    <location>
        <begin position="1"/>
        <end position="22"/>
    </location>
</feature>
<dbReference type="AlphaFoldDB" id="A0A8J5KKP2"/>
<dbReference type="InterPro" id="IPR007527">
    <property type="entry name" value="Znf_SWIM"/>
</dbReference>
<dbReference type="InterPro" id="IPR001841">
    <property type="entry name" value="Znf_RING"/>
</dbReference>
<evidence type="ECO:0000256" key="1">
    <source>
        <dbReference type="PROSITE-ProRule" id="PRU00175"/>
    </source>
</evidence>